<sequence>MKMINDIVYWFISSGTATVLFIFAWKYLKPVLEAKKLHAKTLQEKELLNLVESLADNVVNSLASNSAMTGHDKFKTATSLVGGTLAEKGFDFDQTMVEHAVQSAYEKSDLTPTVNPNTKPITGVVINHD</sequence>
<accession>A0A0U5JKH3</accession>
<evidence type="ECO:0000313" key="2">
    <source>
        <dbReference type="EMBL" id="CUR36494.1"/>
    </source>
</evidence>
<reference evidence="2" key="1">
    <citation type="submission" date="2015-10" db="EMBL/GenBank/DDBJ databases">
        <authorList>
            <person name="Gilbert D.G."/>
        </authorList>
    </citation>
    <scope>NUCLEOTIDE SEQUENCE</scope>
    <source>
        <strain evidence="2">Pg-3b</strain>
    </source>
</reference>
<organism evidence="2">
    <name type="scientific">Limosilactobacillus reuteri</name>
    <name type="common">Lactobacillus reuteri</name>
    <dbReference type="NCBI Taxonomy" id="1598"/>
    <lineage>
        <taxon>Bacteria</taxon>
        <taxon>Bacillati</taxon>
        <taxon>Bacillota</taxon>
        <taxon>Bacilli</taxon>
        <taxon>Lactobacillales</taxon>
        <taxon>Lactobacillaceae</taxon>
        <taxon>Limosilactobacillus</taxon>
    </lineage>
</organism>
<keyword evidence="1" id="KW-1133">Transmembrane helix</keyword>
<protein>
    <recommendedName>
        <fullName evidence="3">Phage holin</fullName>
    </recommendedName>
</protein>
<gene>
    <name evidence="2" type="ORF">LRLP16767_LRPG3B_00286</name>
</gene>
<evidence type="ECO:0000256" key="1">
    <source>
        <dbReference type="SAM" id="Phobius"/>
    </source>
</evidence>
<evidence type="ECO:0008006" key="3">
    <source>
        <dbReference type="Google" id="ProtNLM"/>
    </source>
</evidence>
<dbReference type="RefSeq" id="WP_339111355.1">
    <property type="nucleotide sequence ID" value="NZ_LN887216.1"/>
</dbReference>
<keyword evidence="1" id="KW-0472">Membrane</keyword>
<proteinExistence type="predicted"/>
<feature type="transmembrane region" description="Helical" evidence="1">
    <location>
        <begin position="7"/>
        <end position="28"/>
    </location>
</feature>
<dbReference type="EMBL" id="LN887216">
    <property type="protein sequence ID" value="CUR36494.1"/>
    <property type="molecule type" value="Genomic_DNA"/>
</dbReference>
<dbReference type="AlphaFoldDB" id="A0A0U5JKH3"/>
<keyword evidence="1" id="KW-0812">Transmembrane</keyword>
<name>A0A0U5JKH3_LIMRT</name>